<dbReference type="GO" id="GO:0004553">
    <property type="term" value="F:hydrolase activity, hydrolyzing O-glycosyl compounds"/>
    <property type="evidence" value="ECO:0007669"/>
    <property type="project" value="InterPro"/>
</dbReference>
<organism evidence="2 3">
    <name type="scientific">Marinobacterium nitratireducens</name>
    <dbReference type="NCBI Taxonomy" id="518897"/>
    <lineage>
        <taxon>Bacteria</taxon>
        <taxon>Pseudomonadati</taxon>
        <taxon>Pseudomonadota</taxon>
        <taxon>Gammaproteobacteria</taxon>
        <taxon>Oceanospirillales</taxon>
        <taxon>Oceanospirillaceae</taxon>
        <taxon>Marinobacterium</taxon>
    </lineage>
</organism>
<accession>A0A917ZCS1</accession>
<dbReference type="InterPro" id="IPR018247">
    <property type="entry name" value="EF_Hand_1_Ca_BS"/>
</dbReference>
<dbReference type="Pfam" id="PF17957">
    <property type="entry name" value="Big_7"/>
    <property type="match status" value="1"/>
</dbReference>
<dbReference type="InterPro" id="IPR036439">
    <property type="entry name" value="Dockerin_dom_sf"/>
</dbReference>
<dbReference type="AlphaFoldDB" id="A0A917ZCS1"/>
<dbReference type="RefSeq" id="WP_188860056.1">
    <property type="nucleotide sequence ID" value="NZ_BMLT01000003.1"/>
</dbReference>
<reference evidence="2 3" key="1">
    <citation type="journal article" date="2014" name="Int. J. Syst. Evol. Microbiol.">
        <title>Complete genome sequence of Corynebacterium casei LMG S-19264T (=DSM 44701T), isolated from a smear-ripened cheese.</title>
        <authorList>
            <consortium name="US DOE Joint Genome Institute (JGI-PGF)"/>
            <person name="Walter F."/>
            <person name="Albersmeier A."/>
            <person name="Kalinowski J."/>
            <person name="Ruckert C."/>
        </authorList>
    </citation>
    <scope>NUCLEOTIDE SEQUENCE [LARGE SCALE GENOMIC DNA]</scope>
    <source>
        <strain evidence="2 3">CGMCC 1.7286</strain>
    </source>
</reference>
<keyword evidence="3" id="KW-1185">Reference proteome</keyword>
<dbReference type="Gene3D" id="1.10.1330.10">
    <property type="entry name" value="Dockerin domain"/>
    <property type="match status" value="1"/>
</dbReference>
<evidence type="ECO:0000256" key="1">
    <source>
        <dbReference type="SAM" id="SignalP"/>
    </source>
</evidence>
<dbReference type="GO" id="GO:0000272">
    <property type="term" value="P:polysaccharide catabolic process"/>
    <property type="evidence" value="ECO:0007669"/>
    <property type="project" value="InterPro"/>
</dbReference>
<proteinExistence type="predicted"/>
<feature type="signal peptide" evidence="1">
    <location>
        <begin position="1"/>
        <end position="34"/>
    </location>
</feature>
<evidence type="ECO:0008006" key="4">
    <source>
        <dbReference type="Google" id="ProtNLM"/>
    </source>
</evidence>
<dbReference type="InterPro" id="IPR002105">
    <property type="entry name" value="Dockerin_1_rpt"/>
</dbReference>
<dbReference type="InterPro" id="IPR013783">
    <property type="entry name" value="Ig-like_fold"/>
</dbReference>
<dbReference type="Proteomes" id="UP000599578">
    <property type="component" value="Unassembled WGS sequence"/>
</dbReference>
<name>A0A917ZCS1_9GAMM</name>
<dbReference type="EMBL" id="BMLT01000003">
    <property type="protein sequence ID" value="GGO80107.1"/>
    <property type="molecule type" value="Genomic_DNA"/>
</dbReference>
<keyword evidence="1" id="KW-0732">Signal</keyword>
<sequence length="443" mass="47989">MQRFRYFRAHHSARTLSLIAPLGLALCLSGTALAGKPTSAKGNRQGADNGVSTPLALSRETYQFRNLSGDNSCLGEDDHLIWEAIGDLAPGESFTFTPKYPACNYHPAAISVQLSWAGSELELSSTVPYDDFSSSNSDQTGMDIVATRVGNSAQLCMFPNYKEAGIYYSVTLTNTGDTLAENIVVDGRSENDWAVFYYNRCMNADGDADGWNDSLEHTMANLVRYVTSSGGESAMNTVWGPNYLKSQPSTMSANDEIDSYPADVNDDGQVDQLDIDRISQYLGQGNGIPLAAISANPGDPGYLYLNTHKWRRFDLDADGYVSQTDVDIVASLMGYPMPMTEDIIAPTARILSPANGSIIARGGLIQIEGHAWDNAAIARVDYIADGQVICSATEPSPVWGATSPFHNCWWDVPKKQGDHIIEIQVFDAAGNMSTSESVQVLAQ</sequence>
<evidence type="ECO:0000313" key="2">
    <source>
        <dbReference type="EMBL" id="GGO80107.1"/>
    </source>
</evidence>
<dbReference type="Pfam" id="PF00404">
    <property type="entry name" value="Dockerin_1"/>
    <property type="match status" value="1"/>
</dbReference>
<dbReference type="PROSITE" id="PS00018">
    <property type="entry name" value="EF_HAND_1"/>
    <property type="match status" value="2"/>
</dbReference>
<gene>
    <name evidence="2" type="ORF">GCM10011348_16070</name>
</gene>
<comment type="caution">
    <text evidence="2">The sequence shown here is derived from an EMBL/GenBank/DDBJ whole genome shotgun (WGS) entry which is preliminary data.</text>
</comment>
<evidence type="ECO:0000313" key="3">
    <source>
        <dbReference type="Proteomes" id="UP000599578"/>
    </source>
</evidence>
<dbReference type="Gene3D" id="2.60.40.10">
    <property type="entry name" value="Immunoglobulins"/>
    <property type="match status" value="1"/>
</dbReference>
<protein>
    <recommendedName>
        <fullName evidence="4">EF-hand domain-containing protein</fullName>
    </recommendedName>
</protein>
<feature type="chain" id="PRO_5037598705" description="EF-hand domain-containing protein" evidence="1">
    <location>
        <begin position="35"/>
        <end position="443"/>
    </location>
</feature>